<reference evidence="3" key="1">
    <citation type="journal article" date="2013" name="Science">
        <title>The Amborella genome and the evolution of flowering plants.</title>
        <authorList>
            <consortium name="Amborella Genome Project"/>
        </authorList>
    </citation>
    <scope>NUCLEOTIDE SEQUENCE [LARGE SCALE GENOMIC DNA]</scope>
</reference>
<feature type="region of interest" description="Disordered" evidence="1">
    <location>
        <begin position="115"/>
        <end position="152"/>
    </location>
</feature>
<evidence type="ECO:0000313" key="3">
    <source>
        <dbReference type="Proteomes" id="UP000017836"/>
    </source>
</evidence>
<sequence length="152" mass="17046">MSHVPIAGKTDSCKARSLKFEVILPPHELTGFSAHMMIVDLKWRHPRELARASVNLALKRPEDGKSRGHQPLLYGPVHGRQGTLMAHPSIRKENRIASLGSLQKPRGGWEWSDLGTGGEMLDMEENSEEKDMDGVGQMDLRRRRADDGTQWA</sequence>
<dbReference type="Proteomes" id="UP000017836">
    <property type="component" value="Unassembled WGS sequence"/>
</dbReference>
<evidence type="ECO:0000313" key="2">
    <source>
        <dbReference type="EMBL" id="ERM98475.1"/>
    </source>
</evidence>
<keyword evidence="3" id="KW-1185">Reference proteome</keyword>
<name>W1NTI1_AMBTC</name>
<dbReference type="EMBL" id="KI395332">
    <property type="protein sequence ID" value="ERM98475.1"/>
    <property type="molecule type" value="Genomic_DNA"/>
</dbReference>
<dbReference type="Gramene" id="ERM98475">
    <property type="protein sequence ID" value="ERM98475"/>
    <property type="gene ID" value="AMTR_s00072p00163650"/>
</dbReference>
<proteinExistence type="predicted"/>
<feature type="compositionally biased region" description="Acidic residues" evidence="1">
    <location>
        <begin position="121"/>
        <end position="131"/>
    </location>
</feature>
<protein>
    <submittedName>
        <fullName evidence="2">Uncharacterized protein</fullName>
    </submittedName>
</protein>
<dbReference type="AlphaFoldDB" id="W1NTI1"/>
<dbReference type="HOGENOM" id="CLU_1724773_0_0_1"/>
<accession>W1NTI1</accession>
<gene>
    <name evidence="2" type="ORF">AMTR_s00072p00163650</name>
</gene>
<evidence type="ECO:0000256" key="1">
    <source>
        <dbReference type="SAM" id="MobiDB-lite"/>
    </source>
</evidence>
<organism evidence="2 3">
    <name type="scientific">Amborella trichopoda</name>
    <dbReference type="NCBI Taxonomy" id="13333"/>
    <lineage>
        <taxon>Eukaryota</taxon>
        <taxon>Viridiplantae</taxon>
        <taxon>Streptophyta</taxon>
        <taxon>Embryophyta</taxon>
        <taxon>Tracheophyta</taxon>
        <taxon>Spermatophyta</taxon>
        <taxon>Magnoliopsida</taxon>
        <taxon>Amborellales</taxon>
        <taxon>Amborellaceae</taxon>
        <taxon>Amborella</taxon>
    </lineage>
</organism>